<dbReference type="AlphaFoldDB" id="A0A4S8R019"/>
<evidence type="ECO:0000313" key="3">
    <source>
        <dbReference type="Proteomes" id="UP000308671"/>
    </source>
</evidence>
<reference evidence="2 3" key="1">
    <citation type="submission" date="2017-12" db="EMBL/GenBank/DDBJ databases">
        <title>Comparative genomics of Botrytis spp.</title>
        <authorList>
            <person name="Valero-Jimenez C.A."/>
            <person name="Tapia P."/>
            <person name="Veloso J."/>
            <person name="Silva-Moreno E."/>
            <person name="Staats M."/>
            <person name="Valdes J.H."/>
            <person name="Van Kan J.A.L."/>
        </authorList>
    </citation>
    <scope>NUCLEOTIDE SEQUENCE [LARGE SCALE GENOMIC DNA]</scope>
    <source>
        <strain evidence="2 3">MUCL435</strain>
    </source>
</reference>
<proteinExistence type="predicted"/>
<dbReference type="EMBL" id="PQXL01000141">
    <property type="protein sequence ID" value="THV50670.1"/>
    <property type="molecule type" value="Genomic_DNA"/>
</dbReference>
<feature type="region of interest" description="Disordered" evidence="1">
    <location>
        <begin position="1"/>
        <end position="24"/>
    </location>
</feature>
<dbReference type="Proteomes" id="UP000308671">
    <property type="component" value="Unassembled WGS sequence"/>
</dbReference>
<evidence type="ECO:0000256" key="1">
    <source>
        <dbReference type="SAM" id="MobiDB-lite"/>
    </source>
</evidence>
<gene>
    <name evidence="2" type="ORF">BGAL_0141g00210</name>
</gene>
<evidence type="ECO:0000313" key="2">
    <source>
        <dbReference type="EMBL" id="THV50670.1"/>
    </source>
</evidence>
<organism evidence="2 3">
    <name type="scientific">Botrytis galanthina</name>
    <dbReference type="NCBI Taxonomy" id="278940"/>
    <lineage>
        <taxon>Eukaryota</taxon>
        <taxon>Fungi</taxon>
        <taxon>Dikarya</taxon>
        <taxon>Ascomycota</taxon>
        <taxon>Pezizomycotina</taxon>
        <taxon>Leotiomycetes</taxon>
        <taxon>Helotiales</taxon>
        <taxon>Sclerotiniaceae</taxon>
        <taxon>Botrytis</taxon>
    </lineage>
</organism>
<name>A0A4S8R019_9HELO</name>
<protein>
    <submittedName>
        <fullName evidence="2">Uncharacterized protein</fullName>
    </submittedName>
</protein>
<comment type="caution">
    <text evidence="2">The sequence shown here is derived from an EMBL/GenBank/DDBJ whole genome shotgun (WGS) entry which is preliminary data.</text>
</comment>
<keyword evidence="3" id="KW-1185">Reference proteome</keyword>
<sequence length="83" mass="9432">MLSTQEPLRNKRGKQNLISPEGEANAKTCFKALSQEIMHKNQRKKRHGEDPTESPFWILKLGIPRSLPKSSTQALLVHDNKVV</sequence>
<accession>A0A4S8R019</accession>